<gene>
    <name evidence="12" type="primary">Arx_1</name>
    <name evidence="12" type="ORF">GTO96_0018654</name>
</gene>
<evidence type="ECO:0000256" key="1">
    <source>
        <dbReference type="ARBA" id="ARBA00004123"/>
    </source>
</evidence>
<proteinExistence type="inferred from homology"/>
<dbReference type="SUPFAM" id="SSF46689">
    <property type="entry name" value="Homeodomain-like"/>
    <property type="match status" value="1"/>
</dbReference>
<dbReference type="Gene3D" id="1.10.10.60">
    <property type="entry name" value="Homeodomain-like"/>
    <property type="match status" value="1"/>
</dbReference>
<sequence length="383" mass="42512">MQSVHRGDPGGQARGPRSFPLLSSYFIESILGRGNDGAKQPDQLVAEKELDKEVNEEEAADEKLEMNMVTDNPPVFYVTDAVREEATLGTAISHPAIVNSQSSSSSEGLIQEMESIYSNYIKSHQIHCLDEKCMQSAKEKELDEEKLFAGKPHRTGSESVGSKCLSPEHPDSSSPKRKQRRYRTTFTNFQLEELERAFRKSHYPDVFSREELAMRLDLTEARVQVWFQNRRAKWRKREKAGLLSNIPGLSLGAPLGLYLDIPLNQTIGLDPAWRSAALPALGIPHSSPALNPSGLGNLGLNTLTWASLFRHSLIQPHFNRFFSAVNPLMGTASFLLKPPGQVFDSSAPPLMLDATSSDRKSSSIAALRLKAKEHVVHMPPLDT</sequence>
<organism evidence="12 13">
    <name type="scientific">Polypterus senegalus</name>
    <name type="common">Senegal bichir</name>
    <dbReference type="NCBI Taxonomy" id="55291"/>
    <lineage>
        <taxon>Eukaryota</taxon>
        <taxon>Metazoa</taxon>
        <taxon>Chordata</taxon>
        <taxon>Craniata</taxon>
        <taxon>Vertebrata</taxon>
        <taxon>Euteleostomi</taxon>
        <taxon>Actinopterygii</taxon>
        <taxon>Polypteriformes</taxon>
        <taxon>Polypteridae</taxon>
        <taxon>Polypterus</taxon>
    </lineage>
</organism>
<comment type="subcellular location">
    <subcellularLocation>
        <location evidence="1 7 8">Nucleus</location>
    </subcellularLocation>
</comment>
<dbReference type="PANTHER" id="PTHR24329:SF340">
    <property type="entry name" value="ARISTALESS RELATED HOMEOBOX"/>
    <property type="match status" value="1"/>
</dbReference>
<dbReference type="Pfam" id="PF03826">
    <property type="entry name" value="OAR"/>
    <property type="match status" value="1"/>
</dbReference>
<dbReference type="Pfam" id="PF00046">
    <property type="entry name" value="Homeodomain"/>
    <property type="match status" value="1"/>
</dbReference>
<evidence type="ECO:0000256" key="2">
    <source>
        <dbReference type="ARBA" id="ARBA00006503"/>
    </source>
</evidence>
<dbReference type="GO" id="GO:0000977">
    <property type="term" value="F:RNA polymerase II transcription regulatory region sequence-specific DNA binding"/>
    <property type="evidence" value="ECO:0007669"/>
    <property type="project" value="TreeGrafter"/>
</dbReference>
<keyword evidence="13" id="KW-1185">Reference proteome</keyword>
<comment type="caution">
    <text evidence="12">The sequence shown here is derived from an EMBL/GenBank/DDBJ whole genome shotgun (WGS) entry which is preliminary data.</text>
</comment>
<feature type="non-terminal residue" evidence="12">
    <location>
        <position position="1"/>
    </location>
</feature>
<feature type="domain" description="OAR" evidence="11">
    <location>
        <begin position="362"/>
        <end position="375"/>
    </location>
</feature>
<protein>
    <submittedName>
        <fullName evidence="12">ARX protein</fullName>
    </submittedName>
</protein>
<keyword evidence="4 7" id="KW-0238">DNA-binding</keyword>
<dbReference type="SMART" id="SM00389">
    <property type="entry name" value="HOX"/>
    <property type="match status" value="1"/>
</dbReference>
<evidence type="ECO:0000259" key="11">
    <source>
        <dbReference type="PROSITE" id="PS50803"/>
    </source>
</evidence>
<feature type="non-terminal residue" evidence="12">
    <location>
        <position position="383"/>
    </location>
</feature>
<dbReference type="InterPro" id="IPR003654">
    <property type="entry name" value="OAR_dom"/>
</dbReference>
<evidence type="ECO:0000256" key="7">
    <source>
        <dbReference type="PROSITE-ProRule" id="PRU00108"/>
    </source>
</evidence>
<dbReference type="GO" id="GO:0000981">
    <property type="term" value="F:DNA-binding transcription factor activity, RNA polymerase II-specific"/>
    <property type="evidence" value="ECO:0007669"/>
    <property type="project" value="InterPro"/>
</dbReference>
<evidence type="ECO:0000259" key="10">
    <source>
        <dbReference type="PROSITE" id="PS50071"/>
    </source>
</evidence>
<feature type="region of interest" description="Disordered" evidence="9">
    <location>
        <begin position="147"/>
        <end position="182"/>
    </location>
</feature>
<keyword evidence="6 7" id="KW-0539">Nucleus</keyword>
<dbReference type="InterPro" id="IPR050649">
    <property type="entry name" value="Paired_Homeobox_TFs"/>
</dbReference>
<evidence type="ECO:0000313" key="13">
    <source>
        <dbReference type="Proteomes" id="UP000886611"/>
    </source>
</evidence>
<dbReference type="CDD" id="cd00086">
    <property type="entry name" value="homeodomain"/>
    <property type="match status" value="1"/>
</dbReference>
<comment type="similarity">
    <text evidence="2">Belongs to the paired homeobox family. Bicoid subfamily.</text>
</comment>
<dbReference type="OrthoDB" id="6159439at2759"/>
<evidence type="ECO:0000313" key="12">
    <source>
        <dbReference type="EMBL" id="KAG2461952.1"/>
    </source>
</evidence>
<evidence type="ECO:0000256" key="8">
    <source>
        <dbReference type="RuleBase" id="RU000682"/>
    </source>
</evidence>
<evidence type="ECO:0000256" key="4">
    <source>
        <dbReference type="ARBA" id="ARBA00023125"/>
    </source>
</evidence>
<keyword evidence="3" id="KW-0217">Developmental protein</keyword>
<dbReference type="PROSITE" id="PS00027">
    <property type="entry name" value="HOMEOBOX_1"/>
    <property type="match status" value="1"/>
</dbReference>
<accession>A0A8X8BPP5</accession>
<dbReference type="GO" id="GO:0005634">
    <property type="term" value="C:nucleus"/>
    <property type="evidence" value="ECO:0007669"/>
    <property type="project" value="UniProtKB-SubCell"/>
</dbReference>
<dbReference type="PROSITE" id="PS50071">
    <property type="entry name" value="HOMEOBOX_2"/>
    <property type="match status" value="1"/>
</dbReference>
<evidence type="ECO:0000256" key="6">
    <source>
        <dbReference type="ARBA" id="ARBA00023242"/>
    </source>
</evidence>
<reference evidence="12 13" key="1">
    <citation type="journal article" date="2021" name="Cell">
        <title>Tracing the genetic footprints of vertebrate landing in non-teleost ray-finned fishes.</title>
        <authorList>
            <person name="Bi X."/>
            <person name="Wang K."/>
            <person name="Yang L."/>
            <person name="Pan H."/>
            <person name="Jiang H."/>
            <person name="Wei Q."/>
            <person name="Fang M."/>
            <person name="Yu H."/>
            <person name="Zhu C."/>
            <person name="Cai Y."/>
            <person name="He Y."/>
            <person name="Gan X."/>
            <person name="Zeng H."/>
            <person name="Yu D."/>
            <person name="Zhu Y."/>
            <person name="Jiang H."/>
            <person name="Qiu Q."/>
            <person name="Yang H."/>
            <person name="Zhang Y.E."/>
            <person name="Wang W."/>
            <person name="Zhu M."/>
            <person name="He S."/>
            <person name="Zhang G."/>
        </authorList>
    </citation>
    <scope>NUCLEOTIDE SEQUENCE [LARGE SCALE GENOMIC DNA]</scope>
    <source>
        <strain evidence="12">Bchr_013</strain>
    </source>
</reference>
<dbReference type="InterPro" id="IPR017970">
    <property type="entry name" value="Homeobox_CS"/>
</dbReference>
<dbReference type="AlphaFoldDB" id="A0A8X8BPP5"/>
<feature type="domain" description="Homeobox" evidence="10">
    <location>
        <begin position="177"/>
        <end position="237"/>
    </location>
</feature>
<dbReference type="PROSITE" id="PS50803">
    <property type="entry name" value="OAR"/>
    <property type="match status" value="1"/>
</dbReference>
<name>A0A8X8BPP5_POLSE</name>
<dbReference type="PANTHER" id="PTHR24329">
    <property type="entry name" value="HOMEOBOX PROTEIN ARISTALESS"/>
    <property type="match status" value="1"/>
</dbReference>
<evidence type="ECO:0000256" key="5">
    <source>
        <dbReference type="ARBA" id="ARBA00023155"/>
    </source>
</evidence>
<feature type="DNA-binding region" description="Homeobox" evidence="7">
    <location>
        <begin position="179"/>
        <end position="238"/>
    </location>
</feature>
<dbReference type="Proteomes" id="UP000886611">
    <property type="component" value="Unassembled WGS sequence"/>
</dbReference>
<dbReference type="FunFam" id="1.10.10.60:FF:000102">
    <property type="entry name" value="Aristaless related homeobox"/>
    <property type="match status" value="1"/>
</dbReference>
<dbReference type="InterPro" id="IPR001356">
    <property type="entry name" value="HD"/>
</dbReference>
<keyword evidence="5 7" id="KW-0371">Homeobox</keyword>
<dbReference type="InterPro" id="IPR009057">
    <property type="entry name" value="Homeodomain-like_sf"/>
</dbReference>
<dbReference type="EMBL" id="JAATIS010004465">
    <property type="protein sequence ID" value="KAG2461952.1"/>
    <property type="molecule type" value="Genomic_DNA"/>
</dbReference>
<evidence type="ECO:0000256" key="3">
    <source>
        <dbReference type="ARBA" id="ARBA00022473"/>
    </source>
</evidence>
<evidence type="ECO:0000256" key="9">
    <source>
        <dbReference type="SAM" id="MobiDB-lite"/>
    </source>
</evidence>